<accession>A0AAN7YVL8</accession>
<feature type="binding site" evidence="11">
    <location>
        <position position="203"/>
    </location>
    <ligand>
        <name>Mg(2+)</name>
        <dbReference type="ChEBI" id="CHEBI:18420"/>
        <label>1</label>
    </ligand>
</feature>
<dbReference type="PANTHER" id="PTHR10466">
    <property type="entry name" value="PHOSPHOMANNOMUTASE"/>
    <property type="match status" value="1"/>
</dbReference>
<dbReference type="FunFam" id="3.30.1240.20:FF:000001">
    <property type="entry name" value="Phosphomannomutase"/>
    <property type="match status" value="1"/>
</dbReference>
<dbReference type="GO" id="GO:0004615">
    <property type="term" value="F:phosphomannomutase activity"/>
    <property type="evidence" value="ECO:0007669"/>
    <property type="project" value="UniProtKB-EC"/>
</dbReference>
<keyword evidence="14" id="KW-1185">Reference proteome</keyword>
<evidence type="ECO:0000256" key="1">
    <source>
        <dbReference type="ARBA" id="ARBA00004496"/>
    </source>
</evidence>
<dbReference type="GO" id="GO:0005829">
    <property type="term" value="C:cytosol"/>
    <property type="evidence" value="ECO:0007669"/>
    <property type="project" value="TreeGrafter"/>
</dbReference>
<evidence type="ECO:0000256" key="9">
    <source>
        <dbReference type="ARBA" id="ARBA00023235"/>
    </source>
</evidence>
<keyword evidence="6 12" id="KW-0963">Cytoplasm</keyword>
<evidence type="ECO:0000256" key="6">
    <source>
        <dbReference type="ARBA" id="ARBA00022490"/>
    </source>
</evidence>
<dbReference type="GO" id="GO:0006487">
    <property type="term" value="P:protein N-linked glycosylation"/>
    <property type="evidence" value="ECO:0007669"/>
    <property type="project" value="TreeGrafter"/>
</dbReference>
<comment type="similarity">
    <text evidence="3 12">Belongs to the eukaryotic PMM family.</text>
</comment>
<evidence type="ECO:0000256" key="8">
    <source>
        <dbReference type="ARBA" id="ARBA00022842"/>
    </source>
</evidence>
<dbReference type="GO" id="GO:0006013">
    <property type="term" value="P:mannose metabolic process"/>
    <property type="evidence" value="ECO:0007669"/>
    <property type="project" value="TreeGrafter"/>
</dbReference>
<name>A0AAN7YVL8_9PEZI</name>
<evidence type="ECO:0000313" key="14">
    <source>
        <dbReference type="Proteomes" id="UP001305414"/>
    </source>
</evidence>
<evidence type="ECO:0000256" key="10">
    <source>
        <dbReference type="PIRSR" id="PIRSR605002-2"/>
    </source>
</evidence>
<feature type="binding site" evidence="10">
    <location>
        <position position="99"/>
    </location>
    <ligand>
        <name>alpha-D-mannose 1-phosphate</name>
        <dbReference type="ChEBI" id="CHEBI:58409"/>
    </ligand>
</feature>
<protein>
    <recommendedName>
        <fullName evidence="5 12">Phosphomannomutase</fullName>
        <ecNumber evidence="5 12">5.4.2.8</ecNumber>
    </recommendedName>
</protein>
<evidence type="ECO:0000256" key="4">
    <source>
        <dbReference type="ARBA" id="ARBA00011738"/>
    </source>
</evidence>
<evidence type="ECO:0000313" key="13">
    <source>
        <dbReference type="EMBL" id="KAK5626720.1"/>
    </source>
</evidence>
<dbReference type="AlphaFoldDB" id="A0AAN7YVL8"/>
<keyword evidence="7 11" id="KW-0479">Metal-binding</keyword>
<organism evidence="13 14">
    <name type="scientific">Xylaria bambusicola</name>
    <dbReference type="NCBI Taxonomy" id="326684"/>
    <lineage>
        <taxon>Eukaryota</taxon>
        <taxon>Fungi</taxon>
        <taxon>Dikarya</taxon>
        <taxon>Ascomycota</taxon>
        <taxon>Pezizomycotina</taxon>
        <taxon>Sordariomycetes</taxon>
        <taxon>Xylariomycetidae</taxon>
        <taxon>Xylariales</taxon>
        <taxon>Xylariaceae</taxon>
        <taxon>Xylaria</taxon>
    </lineage>
</organism>
<comment type="subcellular location">
    <subcellularLocation>
        <location evidence="1 12">Cytoplasm</location>
    </subcellularLocation>
</comment>
<dbReference type="Proteomes" id="UP001305414">
    <property type="component" value="Unassembled WGS sequence"/>
</dbReference>
<dbReference type="InterPro" id="IPR023214">
    <property type="entry name" value="HAD_sf"/>
</dbReference>
<dbReference type="SUPFAM" id="SSF56784">
    <property type="entry name" value="HAD-like"/>
    <property type="match status" value="1"/>
</dbReference>
<keyword evidence="8 11" id="KW-0460">Magnesium</keyword>
<evidence type="ECO:0000256" key="7">
    <source>
        <dbReference type="ARBA" id="ARBA00022723"/>
    </source>
</evidence>
<dbReference type="InterPro" id="IPR006379">
    <property type="entry name" value="HAD-SF_hydro_IIB"/>
</dbReference>
<sequence>MHEFLYRLRRKCAIGYVSGGPLVKQQRQAGKAHLPVTALFDFSFAENGLTAFRMGIPMLGESFIEYIGEIQYTQFVTWILRYIADLGIPAKQGTFVELRNGNVNICLIGQGSNNPEMDKFEQYDKKHRIRKTMIMALEREFSYLNLKCAIGGKACFDVFPKGWDKTYCLRHIEAEKHRSGITYNKILFFGDCTYEGGNDAEIYEDSRTIGHTVMGPKDTMRRVKEYFEI</sequence>
<evidence type="ECO:0000256" key="11">
    <source>
        <dbReference type="PIRSR" id="PIRSR605002-3"/>
    </source>
</evidence>
<dbReference type="InterPro" id="IPR036412">
    <property type="entry name" value="HAD-like_sf"/>
</dbReference>
<evidence type="ECO:0000256" key="2">
    <source>
        <dbReference type="ARBA" id="ARBA00004699"/>
    </source>
</evidence>
<comment type="pathway">
    <text evidence="2 12">Nucleotide-sugar biosynthesis; GDP-alpha-D-mannose biosynthesis; alpha-D-mannose 1-phosphate from D-fructose 6-phosphate: step 2/2.</text>
</comment>
<dbReference type="GO" id="GO:0046872">
    <property type="term" value="F:metal ion binding"/>
    <property type="evidence" value="ECO:0007669"/>
    <property type="project" value="UniProtKB-KW"/>
</dbReference>
<dbReference type="GO" id="GO:0009298">
    <property type="term" value="P:GDP-mannose biosynthetic process"/>
    <property type="evidence" value="ECO:0007669"/>
    <property type="project" value="InterPro"/>
</dbReference>
<dbReference type="EC" id="5.4.2.8" evidence="5 12"/>
<reference evidence="13 14" key="1">
    <citation type="submission" date="2023-10" db="EMBL/GenBank/DDBJ databases">
        <title>Draft genome sequence of Xylaria bambusicola isolate GMP-LS, the root and basal stem rot pathogen of sugarcane in Indonesia.</title>
        <authorList>
            <person name="Selvaraj P."/>
            <person name="Muralishankar V."/>
            <person name="Muruganantham S."/>
            <person name="Sp S."/>
            <person name="Haryani S."/>
            <person name="Lau K.J.X."/>
            <person name="Naqvi N.I."/>
        </authorList>
    </citation>
    <scope>NUCLEOTIDE SEQUENCE [LARGE SCALE GENOMIC DNA]</scope>
    <source>
        <strain evidence="13">GMP-LS</strain>
    </source>
</reference>
<dbReference type="PANTHER" id="PTHR10466:SF0">
    <property type="entry name" value="PHOSPHOMANNOMUTASE"/>
    <property type="match status" value="1"/>
</dbReference>
<evidence type="ECO:0000256" key="3">
    <source>
        <dbReference type="ARBA" id="ARBA00009736"/>
    </source>
</evidence>
<keyword evidence="9 12" id="KW-0413">Isomerase</keyword>
<feature type="binding site" evidence="11">
    <location>
        <position position="208"/>
    </location>
    <ligand>
        <name>Mg(2+)</name>
        <dbReference type="ChEBI" id="CHEBI:18420"/>
        <label>1</label>
    </ligand>
</feature>
<gene>
    <name evidence="13" type="ORF">RRF57_002435</name>
</gene>
<comment type="catalytic activity">
    <reaction evidence="12">
        <text>alpha-D-mannose 1-phosphate = D-mannose 6-phosphate</text>
        <dbReference type="Rhea" id="RHEA:11140"/>
        <dbReference type="ChEBI" id="CHEBI:58409"/>
        <dbReference type="ChEBI" id="CHEBI:58735"/>
        <dbReference type="EC" id="5.4.2.8"/>
    </reaction>
</comment>
<dbReference type="EMBL" id="JAWHQM010000004">
    <property type="protein sequence ID" value="KAK5626720.1"/>
    <property type="molecule type" value="Genomic_DNA"/>
</dbReference>
<proteinExistence type="inferred from homology"/>
<feature type="binding site" evidence="11">
    <location>
        <position position="191"/>
    </location>
    <ligand>
        <name>Mg(2+)</name>
        <dbReference type="ChEBI" id="CHEBI:18420"/>
        <label>1</label>
    </ligand>
</feature>
<dbReference type="InterPro" id="IPR005002">
    <property type="entry name" value="PMM"/>
</dbReference>
<feature type="binding site" evidence="11">
    <location>
        <position position="205"/>
    </location>
    <ligand>
        <name>Mg(2+)</name>
        <dbReference type="ChEBI" id="CHEBI:18420"/>
        <label>1</label>
    </ligand>
</feature>
<feature type="binding site" evidence="10">
    <location>
        <position position="157"/>
    </location>
    <ligand>
        <name>alpha-D-mannose 1-phosphate</name>
        <dbReference type="ChEBI" id="CHEBI:58409"/>
    </ligand>
</feature>
<comment type="function">
    <text evidence="12">Involved in the synthesis of the GDP-mannose and dolichol-phosphate-mannose required for a number of critical mannosyl transfer reactions.</text>
</comment>
<evidence type="ECO:0000256" key="5">
    <source>
        <dbReference type="ARBA" id="ARBA00012730"/>
    </source>
</evidence>
<dbReference type="Gene3D" id="3.30.1240.20">
    <property type="match status" value="1"/>
</dbReference>
<dbReference type="Gene3D" id="3.40.50.1000">
    <property type="entry name" value="HAD superfamily/HAD-like"/>
    <property type="match status" value="1"/>
</dbReference>
<comment type="subunit">
    <text evidence="4 12">Homodimer.</text>
</comment>
<dbReference type="NCBIfam" id="TIGR01484">
    <property type="entry name" value="HAD-SF-IIB"/>
    <property type="match status" value="1"/>
</dbReference>
<comment type="caution">
    <text evidence="13">The sequence shown here is derived from an EMBL/GenBank/DDBJ whole genome shotgun (WGS) entry which is preliminary data.</text>
</comment>
<comment type="cofactor">
    <cofactor evidence="11">
        <name>Mg(2+)</name>
        <dbReference type="ChEBI" id="CHEBI:18420"/>
    </cofactor>
</comment>
<evidence type="ECO:0000256" key="12">
    <source>
        <dbReference type="RuleBase" id="RU361118"/>
    </source>
</evidence>
<dbReference type="InterPro" id="IPR043169">
    <property type="entry name" value="PMM_cap"/>
</dbReference>
<dbReference type="Pfam" id="PF03332">
    <property type="entry name" value="PMM"/>
    <property type="match status" value="1"/>
</dbReference>